<evidence type="ECO:0000313" key="2">
    <source>
        <dbReference type="Proteomes" id="UP001163603"/>
    </source>
</evidence>
<proteinExistence type="predicted"/>
<dbReference type="Proteomes" id="UP001163603">
    <property type="component" value="Chromosome 2"/>
</dbReference>
<organism evidence="1 2">
    <name type="scientific">Pistacia integerrima</name>
    <dbReference type="NCBI Taxonomy" id="434235"/>
    <lineage>
        <taxon>Eukaryota</taxon>
        <taxon>Viridiplantae</taxon>
        <taxon>Streptophyta</taxon>
        <taxon>Embryophyta</taxon>
        <taxon>Tracheophyta</taxon>
        <taxon>Spermatophyta</taxon>
        <taxon>Magnoliopsida</taxon>
        <taxon>eudicotyledons</taxon>
        <taxon>Gunneridae</taxon>
        <taxon>Pentapetalae</taxon>
        <taxon>rosids</taxon>
        <taxon>malvids</taxon>
        <taxon>Sapindales</taxon>
        <taxon>Anacardiaceae</taxon>
        <taxon>Pistacia</taxon>
    </lineage>
</organism>
<gene>
    <name evidence="1" type="ORF">Pint_16210</name>
</gene>
<protein>
    <submittedName>
        <fullName evidence="1">Uncharacterized protein</fullName>
    </submittedName>
</protein>
<evidence type="ECO:0000313" key="1">
    <source>
        <dbReference type="EMBL" id="KAJ0047620.1"/>
    </source>
</evidence>
<dbReference type="EMBL" id="CM047737">
    <property type="protein sequence ID" value="KAJ0047620.1"/>
    <property type="molecule type" value="Genomic_DNA"/>
</dbReference>
<reference evidence="2" key="1">
    <citation type="journal article" date="2023" name="G3 (Bethesda)">
        <title>Genome assembly and association tests identify interacting loci associated with vigor, precocity, and sex in interspecific pistachio rootstocks.</title>
        <authorList>
            <person name="Palmer W."/>
            <person name="Jacygrad E."/>
            <person name="Sagayaradj S."/>
            <person name="Cavanaugh K."/>
            <person name="Han R."/>
            <person name="Bertier L."/>
            <person name="Beede B."/>
            <person name="Kafkas S."/>
            <person name="Golino D."/>
            <person name="Preece J."/>
            <person name="Michelmore R."/>
        </authorList>
    </citation>
    <scope>NUCLEOTIDE SEQUENCE [LARGE SCALE GENOMIC DNA]</scope>
</reference>
<name>A0ACC0ZAV5_9ROSI</name>
<accession>A0ACC0ZAV5</accession>
<sequence>MGSDHALKTWISDELMSLLGYSQPTIVQYIIGLSKQATSPDDLRAKLEEECDFPKSGDTTLRFAQEVFHKVPRKASGLNLYQKQEREAALLVRKQKSYMILDADDDGDTVNVDESRKIGSHKKRFRKKTGIEEDDGDEACSYSNEKQFSFWGLRMWKKRDWLKDGLPRMKMMILMYSEEERLRDQREREQLEQHIRERDAAATRKLTETKLSRKEEEEAIQRSNALEKNEMEYLRKISRREYLKKREQKKLEEIKDDIEDEQYLFENVKLTDAEYREIRYKKEIYDLVKKRTEEVETLSEYRMPEAYDQDGNVDQEKRFAVSLQRYSQDNAGEKMNPFAEQEAWEEHQMGKADMKYGSKNKKQISDDYQYVFEDQIDFVKASVMDGDEFDEQPKELLDKPKEKLASEMLQEERKTLPIYPYRDQLLQAVQEYQVIVIVGETGSGKTTQIPQYLHEAGYTKQGKVGCTQPRRVAAMSVAARVSQEMGVKLGHEACLFNLM</sequence>
<comment type="caution">
    <text evidence="1">The sequence shown here is derived from an EMBL/GenBank/DDBJ whole genome shotgun (WGS) entry which is preliminary data.</text>
</comment>
<keyword evidence="2" id="KW-1185">Reference proteome</keyword>